<evidence type="ECO:0000256" key="9">
    <source>
        <dbReference type="SAM" id="SignalP"/>
    </source>
</evidence>
<evidence type="ECO:0000256" key="8">
    <source>
        <dbReference type="SAM" id="Phobius"/>
    </source>
</evidence>
<feature type="region of interest" description="Disordered" evidence="7">
    <location>
        <begin position="263"/>
        <end position="283"/>
    </location>
</feature>
<comment type="subcellular location">
    <subcellularLocation>
        <location evidence="1">Membrane</location>
        <topology evidence="1">Single-pass type I membrane protein</topology>
    </subcellularLocation>
</comment>
<keyword evidence="4 8" id="KW-1133">Transmembrane helix</keyword>
<name>A0A8H7TD76_9HELO</name>
<keyword evidence="6" id="KW-0175">Coiled coil</keyword>
<dbReference type="SUPFAM" id="SSF49899">
    <property type="entry name" value="Concanavalin A-like lectins/glucanases"/>
    <property type="match status" value="1"/>
</dbReference>
<dbReference type="GO" id="GO:0005537">
    <property type="term" value="F:D-mannose binding"/>
    <property type="evidence" value="ECO:0007669"/>
    <property type="project" value="TreeGrafter"/>
</dbReference>
<keyword evidence="3 9" id="KW-0732">Signal</keyword>
<dbReference type="OrthoDB" id="10265193at2759"/>
<evidence type="ECO:0000256" key="7">
    <source>
        <dbReference type="SAM" id="MobiDB-lite"/>
    </source>
</evidence>
<keyword evidence="12" id="KW-1185">Reference proteome</keyword>
<dbReference type="PROSITE" id="PS51328">
    <property type="entry name" value="L_LECTIN_LIKE"/>
    <property type="match status" value="1"/>
</dbReference>
<gene>
    <name evidence="11" type="ORF">IFR04_010150</name>
</gene>
<dbReference type="FunFam" id="2.60.120.200:FF:000245">
    <property type="entry name" value="Similar to lectin family integral membrane protein"/>
    <property type="match status" value="1"/>
</dbReference>
<evidence type="ECO:0000256" key="1">
    <source>
        <dbReference type="ARBA" id="ARBA00004479"/>
    </source>
</evidence>
<reference evidence="11" key="1">
    <citation type="submission" date="2021-02" db="EMBL/GenBank/DDBJ databases">
        <title>Genome sequence Cadophora malorum strain M34.</title>
        <authorList>
            <person name="Stefanovic E."/>
            <person name="Vu D."/>
            <person name="Scully C."/>
            <person name="Dijksterhuis J."/>
            <person name="Roader J."/>
            <person name="Houbraken J."/>
        </authorList>
    </citation>
    <scope>NUCLEOTIDE SEQUENCE</scope>
    <source>
        <strain evidence="11">M34</strain>
    </source>
</reference>
<dbReference type="EMBL" id="JAFJYH010000177">
    <property type="protein sequence ID" value="KAG4416691.1"/>
    <property type="molecule type" value="Genomic_DNA"/>
</dbReference>
<evidence type="ECO:0000313" key="11">
    <source>
        <dbReference type="EMBL" id="KAG4416691.1"/>
    </source>
</evidence>
<dbReference type="GO" id="GO:0000139">
    <property type="term" value="C:Golgi membrane"/>
    <property type="evidence" value="ECO:0007669"/>
    <property type="project" value="TreeGrafter"/>
</dbReference>
<evidence type="ECO:0000259" key="10">
    <source>
        <dbReference type="PROSITE" id="PS51328"/>
    </source>
</evidence>
<feature type="transmembrane region" description="Helical" evidence="8">
    <location>
        <begin position="401"/>
        <end position="422"/>
    </location>
</feature>
<dbReference type="InterPro" id="IPR005052">
    <property type="entry name" value="Lectin_leg"/>
</dbReference>
<evidence type="ECO:0000313" key="12">
    <source>
        <dbReference type="Proteomes" id="UP000664132"/>
    </source>
</evidence>
<dbReference type="InterPro" id="IPR051136">
    <property type="entry name" value="Intracellular_Lectin-GPT"/>
</dbReference>
<dbReference type="PANTHER" id="PTHR12223:SF28">
    <property type="entry name" value="LECTIN, MANNOSE BINDING 1 LIKE"/>
    <property type="match status" value="1"/>
</dbReference>
<accession>A0A8H7TD76</accession>
<feature type="coiled-coil region" evidence="6">
    <location>
        <begin position="341"/>
        <end position="368"/>
    </location>
</feature>
<evidence type="ECO:0000256" key="2">
    <source>
        <dbReference type="ARBA" id="ARBA00022692"/>
    </source>
</evidence>
<dbReference type="GO" id="GO:0005793">
    <property type="term" value="C:endoplasmic reticulum-Golgi intermediate compartment"/>
    <property type="evidence" value="ECO:0007669"/>
    <property type="project" value="TreeGrafter"/>
</dbReference>
<dbReference type="InterPro" id="IPR013320">
    <property type="entry name" value="ConA-like_dom_sf"/>
</dbReference>
<dbReference type="Pfam" id="PF03388">
    <property type="entry name" value="Lectin_leg-like"/>
    <property type="match status" value="1"/>
</dbReference>
<dbReference type="GO" id="GO:0030134">
    <property type="term" value="C:COPII-coated ER to Golgi transport vesicle"/>
    <property type="evidence" value="ECO:0007669"/>
    <property type="project" value="TreeGrafter"/>
</dbReference>
<feature type="signal peptide" evidence="9">
    <location>
        <begin position="1"/>
        <end position="23"/>
    </location>
</feature>
<dbReference type="PANTHER" id="PTHR12223">
    <property type="entry name" value="VESICULAR MANNOSE-BINDING LECTIN"/>
    <property type="match status" value="1"/>
</dbReference>
<dbReference type="Proteomes" id="UP000664132">
    <property type="component" value="Unassembled WGS sequence"/>
</dbReference>
<feature type="domain" description="L-type lectin-like" evidence="10">
    <location>
        <begin position="29"/>
        <end position="240"/>
    </location>
</feature>
<dbReference type="InterPro" id="IPR035661">
    <property type="entry name" value="EMP46/EMP47_N"/>
</dbReference>
<evidence type="ECO:0000256" key="5">
    <source>
        <dbReference type="ARBA" id="ARBA00023136"/>
    </source>
</evidence>
<sequence length="434" mass="47779">MHFSAPLSSLASASALIFAYAQASYLHNDLSFGHQDRISPNLRAIPNWHLIGKPDPPEILSNKLVLTPPAPGNQRAAVWSEKQLQHQYWTVDLDFRATGPERAGGNMQLWYVKDGQNVVGTSSIYTVGKFDGLVLVIDQYAGSAGYIRAFLNDGSTDYKSHHSIDSLAFGHCEYAFRNLGRPSRVAIQQSSTGFKVSVDGHLCFESNKVKLPLGNNFGLTAASAENPDSFEVFKFVTTTESHTPDILDPAQGNVGSQQILNSDVHGRAEDKPRGGGEIPSYSDPVEEAASKYTSSSEQFADLHNRLQSMMKHISATSRDQAHWQTQAQKTSELLAERLSRIEASLGELHSLRERIDAIQADVRQTKSDLHNQLDRHVANIQGEVRDTHSSLTGRIEKGSGIGRFVVVVVGSQAVLVGAYLLYKRRRAGNHMKYL</sequence>
<dbReference type="AlphaFoldDB" id="A0A8H7TD76"/>
<comment type="caution">
    <text evidence="11">The sequence shown here is derived from an EMBL/GenBank/DDBJ whole genome shotgun (WGS) entry which is preliminary data.</text>
</comment>
<feature type="chain" id="PRO_5034707793" description="L-type lectin-like domain-containing protein" evidence="9">
    <location>
        <begin position="24"/>
        <end position="434"/>
    </location>
</feature>
<organism evidence="11 12">
    <name type="scientific">Cadophora malorum</name>
    <dbReference type="NCBI Taxonomy" id="108018"/>
    <lineage>
        <taxon>Eukaryota</taxon>
        <taxon>Fungi</taxon>
        <taxon>Dikarya</taxon>
        <taxon>Ascomycota</taxon>
        <taxon>Pezizomycotina</taxon>
        <taxon>Leotiomycetes</taxon>
        <taxon>Helotiales</taxon>
        <taxon>Ploettnerulaceae</taxon>
        <taxon>Cadophora</taxon>
    </lineage>
</organism>
<feature type="compositionally biased region" description="Basic and acidic residues" evidence="7">
    <location>
        <begin position="264"/>
        <end position="274"/>
    </location>
</feature>
<keyword evidence="2 8" id="KW-0812">Transmembrane</keyword>
<dbReference type="Gene3D" id="2.60.120.200">
    <property type="match status" value="1"/>
</dbReference>
<evidence type="ECO:0000256" key="4">
    <source>
        <dbReference type="ARBA" id="ARBA00022989"/>
    </source>
</evidence>
<evidence type="ECO:0000256" key="3">
    <source>
        <dbReference type="ARBA" id="ARBA00022729"/>
    </source>
</evidence>
<protein>
    <recommendedName>
        <fullName evidence="10">L-type lectin-like domain-containing protein</fullName>
    </recommendedName>
</protein>
<evidence type="ECO:0000256" key="6">
    <source>
        <dbReference type="SAM" id="Coils"/>
    </source>
</evidence>
<keyword evidence="5 8" id="KW-0472">Membrane</keyword>
<dbReference type="CDD" id="cd06903">
    <property type="entry name" value="lectin_EMP46_EMP47"/>
    <property type="match status" value="1"/>
</dbReference>
<dbReference type="GO" id="GO:0005789">
    <property type="term" value="C:endoplasmic reticulum membrane"/>
    <property type="evidence" value="ECO:0007669"/>
    <property type="project" value="TreeGrafter"/>
</dbReference>
<dbReference type="GO" id="GO:0006888">
    <property type="term" value="P:endoplasmic reticulum to Golgi vesicle-mediated transport"/>
    <property type="evidence" value="ECO:0007669"/>
    <property type="project" value="TreeGrafter"/>
</dbReference>
<proteinExistence type="predicted"/>